<dbReference type="InterPro" id="IPR013217">
    <property type="entry name" value="Methyltransf_12"/>
</dbReference>
<evidence type="ECO:0000256" key="4">
    <source>
        <dbReference type="PROSITE-ProRule" id="PRU00339"/>
    </source>
</evidence>
<keyword evidence="3" id="KW-0949">S-adenosyl-L-methionine</keyword>
<name>A0AAJ5VXN8_9HYPH</name>
<dbReference type="Proteomes" id="UP001217476">
    <property type="component" value="Chromosome"/>
</dbReference>
<dbReference type="InterPro" id="IPR011990">
    <property type="entry name" value="TPR-like_helical_dom_sf"/>
</dbReference>
<dbReference type="Pfam" id="PF08242">
    <property type="entry name" value="Methyltransf_12"/>
    <property type="match status" value="1"/>
</dbReference>
<feature type="repeat" description="TPR" evidence="4">
    <location>
        <begin position="71"/>
        <end position="104"/>
    </location>
</feature>
<dbReference type="CDD" id="cd02440">
    <property type="entry name" value="AdoMet_MTases"/>
    <property type="match status" value="1"/>
</dbReference>
<sequence length="357" mass="38183">MTDLPTLADAWQLRRDGQLEAARALATTIAQRDPANLGALRLLAALAMQAGDPSTAVEHLALAVQQPDPAADLLTELGAAQLASGDPSTALASFRRALDQRPRDATALRGLAQSHQLLGNPAEALAAFQAALAILPYDKYAAHMVAALSGDNPSASASYIADLFDTYAESFDSHLTGTLRYRTPAYIRDLLAHYAPTSLLDLGCGTGLVGAALGDRIATMDGVDISAQMIRKARERDIYRHLRTGEAVALLATDPDLAGPYDLVAAGDVFVYLGDLAPIFAATAKVLAPEGLFVFSVETADSENFTLRTSGRFAHSPQYIAYLAEAHGFLLLEQQQMTLREERNQPVLGTLYLLRRP</sequence>
<organism evidence="6 7">
    <name type="scientific">Candidatus Devosia phytovorans</name>
    <dbReference type="NCBI Taxonomy" id="3121372"/>
    <lineage>
        <taxon>Bacteria</taxon>
        <taxon>Pseudomonadati</taxon>
        <taxon>Pseudomonadota</taxon>
        <taxon>Alphaproteobacteria</taxon>
        <taxon>Hyphomicrobiales</taxon>
        <taxon>Devosiaceae</taxon>
        <taxon>Devosia</taxon>
    </lineage>
</organism>
<feature type="repeat" description="TPR" evidence="4">
    <location>
        <begin position="105"/>
        <end position="138"/>
    </location>
</feature>
<dbReference type="PROSITE" id="PS50005">
    <property type="entry name" value="TPR"/>
    <property type="match status" value="2"/>
</dbReference>
<evidence type="ECO:0000313" key="7">
    <source>
        <dbReference type="Proteomes" id="UP001217476"/>
    </source>
</evidence>
<dbReference type="EMBL" id="CP119312">
    <property type="protein sequence ID" value="WEK05329.1"/>
    <property type="molecule type" value="Genomic_DNA"/>
</dbReference>
<proteinExistence type="predicted"/>
<reference evidence="6" key="1">
    <citation type="submission" date="2023-03" db="EMBL/GenBank/DDBJ databases">
        <title>Andean soil-derived lignocellulolytic bacterial consortium as a source of novel taxa and putative plastic-active enzymes.</title>
        <authorList>
            <person name="Diaz-Garcia L."/>
            <person name="Chuvochina M."/>
            <person name="Feuerriegel G."/>
            <person name="Bunk B."/>
            <person name="Sproer C."/>
            <person name="Streit W.R."/>
            <person name="Rodriguez L.M."/>
            <person name="Overmann J."/>
            <person name="Jimenez D.J."/>
        </authorList>
    </citation>
    <scope>NUCLEOTIDE SEQUENCE</scope>
    <source>
        <strain evidence="6">MAG 4196</strain>
    </source>
</reference>
<dbReference type="SUPFAM" id="SSF48452">
    <property type="entry name" value="TPR-like"/>
    <property type="match status" value="1"/>
</dbReference>
<dbReference type="Pfam" id="PF13432">
    <property type="entry name" value="TPR_16"/>
    <property type="match status" value="1"/>
</dbReference>
<evidence type="ECO:0000256" key="3">
    <source>
        <dbReference type="ARBA" id="ARBA00022691"/>
    </source>
</evidence>
<dbReference type="InterPro" id="IPR019734">
    <property type="entry name" value="TPR_rpt"/>
</dbReference>
<evidence type="ECO:0000256" key="1">
    <source>
        <dbReference type="ARBA" id="ARBA00022603"/>
    </source>
</evidence>
<protein>
    <submittedName>
        <fullName evidence="6">Methyltransferase</fullName>
    </submittedName>
</protein>
<gene>
    <name evidence="6" type="ORF">P0Y65_03455</name>
</gene>
<dbReference type="SMART" id="SM00028">
    <property type="entry name" value="TPR"/>
    <property type="match status" value="2"/>
</dbReference>
<dbReference type="Gene3D" id="1.25.40.10">
    <property type="entry name" value="Tetratricopeptide repeat domain"/>
    <property type="match status" value="1"/>
</dbReference>
<keyword evidence="1 6" id="KW-0489">Methyltransferase</keyword>
<accession>A0AAJ5VXN8</accession>
<keyword evidence="2" id="KW-0808">Transferase</keyword>
<dbReference type="SUPFAM" id="SSF53335">
    <property type="entry name" value="S-adenosyl-L-methionine-dependent methyltransferases"/>
    <property type="match status" value="1"/>
</dbReference>
<evidence type="ECO:0000256" key="2">
    <source>
        <dbReference type="ARBA" id="ARBA00022679"/>
    </source>
</evidence>
<feature type="domain" description="Methyltransferase type 12" evidence="5">
    <location>
        <begin position="200"/>
        <end position="293"/>
    </location>
</feature>
<dbReference type="AlphaFoldDB" id="A0AAJ5VXN8"/>
<evidence type="ECO:0000259" key="5">
    <source>
        <dbReference type="Pfam" id="PF08242"/>
    </source>
</evidence>
<dbReference type="PANTHER" id="PTHR43464:SF19">
    <property type="entry name" value="UBIQUINONE BIOSYNTHESIS O-METHYLTRANSFERASE, MITOCHONDRIAL"/>
    <property type="match status" value="1"/>
</dbReference>
<dbReference type="GO" id="GO:0008168">
    <property type="term" value="F:methyltransferase activity"/>
    <property type="evidence" value="ECO:0007669"/>
    <property type="project" value="UniProtKB-KW"/>
</dbReference>
<evidence type="ECO:0000313" key="6">
    <source>
        <dbReference type="EMBL" id="WEK05329.1"/>
    </source>
</evidence>
<keyword evidence="4" id="KW-0802">TPR repeat</keyword>
<dbReference type="InterPro" id="IPR029063">
    <property type="entry name" value="SAM-dependent_MTases_sf"/>
</dbReference>
<dbReference type="GO" id="GO:0032259">
    <property type="term" value="P:methylation"/>
    <property type="evidence" value="ECO:0007669"/>
    <property type="project" value="UniProtKB-KW"/>
</dbReference>
<dbReference type="Gene3D" id="3.40.50.150">
    <property type="entry name" value="Vaccinia Virus protein VP39"/>
    <property type="match status" value="1"/>
</dbReference>
<dbReference type="PANTHER" id="PTHR43464">
    <property type="entry name" value="METHYLTRANSFERASE"/>
    <property type="match status" value="1"/>
</dbReference>